<dbReference type="OMA" id="ASKGENC"/>
<dbReference type="Pfam" id="PF07686">
    <property type="entry name" value="V-set"/>
    <property type="match status" value="1"/>
</dbReference>
<evidence type="ECO:0000256" key="1">
    <source>
        <dbReference type="ARBA" id="ARBA00022729"/>
    </source>
</evidence>
<evidence type="ECO:0000259" key="3">
    <source>
        <dbReference type="PROSITE" id="PS50835"/>
    </source>
</evidence>
<dbReference type="InterPro" id="IPR013106">
    <property type="entry name" value="Ig_V-set"/>
</dbReference>
<dbReference type="PROSITE" id="PS50835">
    <property type="entry name" value="IG_LIKE"/>
    <property type="match status" value="1"/>
</dbReference>
<name>A0A8C5BJE3_GADMO</name>
<dbReference type="GO" id="GO:0002376">
    <property type="term" value="P:immune system process"/>
    <property type="evidence" value="ECO:0007669"/>
    <property type="project" value="UniProtKB-KW"/>
</dbReference>
<dbReference type="InterPro" id="IPR036179">
    <property type="entry name" value="Ig-like_dom_sf"/>
</dbReference>
<dbReference type="InterPro" id="IPR050413">
    <property type="entry name" value="TCR_beta_variable"/>
</dbReference>
<dbReference type="Ensembl" id="ENSGMOT00000048068.1">
    <property type="protein sequence ID" value="ENSGMOP00000046997.1"/>
    <property type="gene ID" value="ENSGMOG00000036886.1"/>
</dbReference>
<keyword evidence="2" id="KW-0391">Immunity</keyword>
<proteinExistence type="predicted"/>
<accession>A0A8C5BJE3</accession>
<sequence>MTITFLALIITFTVVSGTILKWYLICFNFAFLVLIFSLGASNSDKVHQTPPEMIVAIASKMPTLSCSHSIQGYNRILWYKQHRNDKLLKLLGYMIATDANPEKEMAVVMSGSAEEGKNATLEIQNIIMESSAVYFCAASFHNAAY</sequence>
<evidence type="ECO:0000313" key="5">
    <source>
        <dbReference type="Proteomes" id="UP000694546"/>
    </source>
</evidence>
<keyword evidence="1" id="KW-0732">Signal</keyword>
<dbReference type="Gene3D" id="2.60.40.10">
    <property type="entry name" value="Immunoglobulins"/>
    <property type="match status" value="1"/>
</dbReference>
<evidence type="ECO:0000313" key="4">
    <source>
        <dbReference type="Ensembl" id="ENSGMOP00000046997.1"/>
    </source>
</evidence>
<dbReference type="InterPro" id="IPR007110">
    <property type="entry name" value="Ig-like_dom"/>
</dbReference>
<feature type="domain" description="Ig-like" evidence="3">
    <location>
        <begin position="44"/>
        <end position="145"/>
    </location>
</feature>
<reference evidence="4" key="2">
    <citation type="submission" date="2025-09" db="UniProtKB">
        <authorList>
            <consortium name="Ensembl"/>
        </authorList>
    </citation>
    <scope>IDENTIFICATION</scope>
</reference>
<dbReference type="SUPFAM" id="SSF48726">
    <property type="entry name" value="Immunoglobulin"/>
    <property type="match status" value="1"/>
</dbReference>
<organism evidence="4 5">
    <name type="scientific">Gadus morhua</name>
    <name type="common">Atlantic cod</name>
    <dbReference type="NCBI Taxonomy" id="8049"/>
    <lineage>
        <taxon>Eukaryota</taxon>
        <taxon>Metazoa</taxon>
        <taxon>Chordata</taxon>
        <taxon>Craniata</taxon>
        <taxon>Vertebrata</taxon>
        <taxon>Euteleostomi</taxon>
        <taxon>Actinopterygii</taxon>
        <taxon>Neopterygii</taxon>
        <taxon>Teleostei</taxon>
        <taxon>Neoteleostei</taxon>
        <taxon>Acanthomorphata</taxon>
        <taxon>Zeiogadaria</taxon>
        <taxon>Gadariae</taxon>
        <taxon>Gadiformes</taxon>
        <taxon>Gadoidei</taxon>
        <taxon>Gadidae</taxon>
        <taxon>Gadus</taxon>
    </lineage>
</organism>
<protein>
    <recommendedName>
        <fullName evidence="3">Ig-like domain-containing protein</fullName>
    </recommendedName>
</protein>
<dbReference type="InterPro" id="IPR013783">
    <property type="entry name" value="Ig-like_fold"/>
</dbReference>
<dbReference type="PANTHER" id="PTHR23268:SF102">
    <property type="entry name" value="IMMUNOGLOBULIN V-SET DOMAIN-CONTAINING PROTEIN"/>
    <property type="match status" value="1"/>
</dbReference>
<reference evidence="4" key="1">
    <citation type="submission" date="2025-08" db="UniProtKB">
        <authorList>
            <consortium name="Ensembl"/>
        </authorList>
    </citation>
    <scope>IDENTIFICATION</scope>
</reference>
<evidence type="ECO:0000256" key="2">
    <source>
        <dbReference type="ARBA" id="ARBA00022859"/>
    </source>
</evidence>
<dbReference type="GO" id="GO:0005886">
    <property type="term" value="C:plasma membrane"/>
    <property type="evidence" value="ECO:0007669"/>
    <property type="project" value="TreeGrafter"/>
</dbReference>
<dbReference type="PANTHER" id="PTHR23268">
    <property type="entry name" value="T-CELL RECEPTOR BETA CHAIN"/>
    <property type="match status" value="1"/>
</dbReference>
<dbReference type="GO" id="GO:0007166">
    <property type="term" value="P:cell surface receptor signaling pathway"/>
    <property type="evidence" value="ECO:0007669"/>
    <property type="project" value="TreeGrafter"/>
</dbReference>
<dbReference type="Proteomes" id="UP000694546">
    <property type="component" value="Chromosome 5"/>
</dbReference>
<keyword evidence="5" id="KW-1185">Reference proteome</keyword>
<dbReference type="GeneTree" id="ENSGT01030000240018"/>
<dbReference type="AlphaFoldDB" id="A0A8C5BJE3"/>